<keyword evidence="1" id="KW-0812">Transmembrane</keyword>
<evidence type="ECO:0000313" key="3">
    <source>
        <dbReference type="Proteomes" id="UP000618382"/>
    </source>
</evidence>
<proteinExistence type="predicted"/>
<evidence type="ECO:0000313" key="2">
    <source>
        <dbReference type="EMBL" id="GIG32269.1"/>
    </source>
</evidence>
<keyword evidence="1" id="KW-1133">Transmembrane helix</keyword>
<sequence>MAARVGCGVRWRRIAVLRVPVNDADWFTLVLSLVLSAWAFEFIVSGAVRGVTNIPSDESFRRLSRGAWWLAPLFLSAAGACAASASLGRPVVAITLAAAAVAEAALCWRWRPSQADRFWTPVWMARLRSAVRIQIRDSAAWRRNSLGLVIGSIVIALCAIVLRG</sequence>
<keyword evidence="1" id="KW-0472">Membrane</keyword>
<protein>
    <recommendedName>
        <fullName evidence="4">DUF1772 domain-containing protein</fullName>
    </recommendedName>
</protein>
<name>A0ABQ4D989_9CELL</name>
<evidence type="ECO:0008006" key="4">
    <source>
        <dbReference type="Google" id="ProtNLM"/>
    </source>
</evidence>
<dbReference type="Proteomes" id="UP000618382">
    <property type="component" value="Unassembled WGS sequence"/>
</dbReference>
<feature type="transmembrane region" description="Helical" evidence="1">
    <location>
        <begin position="145"/>
        <end position="162"/>
    </location>
</feature>
<feature type="transmembrane region" description="Helical" evidence="1">
    <location>
        <begin position="66"/>
        <end position="85"/>
    </location>
</feature>
<gene>
    <name evidence="2" type="ORF">Col01nite_14280</name>
</gene>
<keyword evidence="3" id="KW-1185">Reference proteome</keyword>
<evidence type="ECO:0000256" key="1">
    <source>
        <dbReference type="SAM" id="Phobius"/>
    </source>
</evidence>
<comment type="caution">
    <text evidence="2">The sequence shown here is derived from an EMBL/GenBank/DDBJ whole genome shotgun (WGS) entry which is preliminary data.</text>
</comment>
<accession>A0ABQ4D989</accession>
<dbReference type="EMBL" id="BONN01000003">
    <property type="protein sequence ID" value="GIG32269.1"/>
    <property type="molecule type" value="Genomic_DNA"/>
</dbReference>
<organism evidence="2 3">
    <name type="scientific">Cellulomonas oligotrophica</name>
    <dbReference type="NCBI Taxonomy" id="931536"/>
    <lineage>
        <taxon>Bacteria</taxon>
        <taxon>Bacillati</taxon>
        <taxon>Actinomycetota</taxon>
        <taxon>Actinomycetes</taxon>
        <taxon>Micrococcales</taxon>
        <taxon>Cellulomonadaceae</taxon>
        <taxon>Cellulomonas</taxon>
    </lineage>
</organism>
<feature type="transmembrane region" description="Helical" evidence="1">
    <location>
        <begin position="26"/>
        <end position="45"/>
    </location>
</feature>
<reference evidence="2 3" key="1">
    <citation type="submission" date="2021-01" db="EMBL/GenBank/DDBJ databases">
        <title>Whole genome shotgun sequence of Cellulomonas oligotrophica NBRC 109435.</title>
        <authorList>
            <person name="Komaki H."/>
            <person name="Tamura T."/>
        </authorList>
    </citation>
    <scope>NUCLEOTIDE SEQUENCE [LARGE SCALE GENOMIC DNA]</scope>
    <source>
        <strain evidence="2 3">NBRC 109435</strain>
    </source>
</reference>